<accession>A0A2T0MBU5</accession>
<dbReference type="InterPro" id="IPR025411">
    <property type="entry name" value="DUF4136"/>
</dbReference>
<reference evidence="2 3" key="1">
    <citation type="submission" date="2018-03" db="EMBL/GenBank/DDBJ databases">
        <title>Genomic Encyclopedia of Archaeal and Bacterial Type Strains, Phase II (KMG-II): from individual species to whole genera.</title>
        <authorList>
            <person name="Goeker M."/>
        </authorList>
    </citation>
    <scope>NUCLEOTIDE SEQUENCE [LARGE SCALE GENOMIC DNA]</scope>
    <source>
        <strain evidence="2 3">DSM 25027</strain>
    </source>
</reference>
<proteinExistence type="predicted"/>
<protein>
    <submittedName>
        <fullName evidence="2">Uncharacterized protein DUF4136</fullName>
    </submittedName>
</protein>
<dbReference type="Gene3D" id="3.30.160.670">
    <property type="match status" value="1"/>
</dbReference>
<dbReference type="AlphaFoldDB" id="A0A2T0MBU5"/>
<feature type="domain" description="DUF4136" evidence="1">
    <location>
        <begin position="32"/>
        <end position="179"/>
    </location>
</feature>
<gene>
    <name evidence="2" type="ORF">CLV81_3380</name>
</gene>
<evidence type="ECO:0000313" key="3">
    <source>
        <dbReference type="Proteomes" id="UP000237640"/>
    </source>
</evidence>
<dbReference type="PROSITE" id="PS51257">
    <property type="entry name" value="PROKAR_LIPOPROTEIN"/>
    <property type="match status" value="1"/>
</dbReference>
<dbReference type="RefSeq" id="WP_106146505.1">
    <property type="nucleotide sequence ID" value="NZ_PVYX01000002.1"/>
</dbReference>
<name>A0A2T0MBU5_9FLAO</name>
<sequence length="181" mass="20677">MKTRNIYLIGILLPTLLILGSCNSIKNLKTAVEYDKQADFNTYESYKFDKELSYSDTHDNYSSQNQRAFENAIHDQLKKKGLEETETPNLHINFFVVDTQESQSITHTSYRNQRYGGMAHVDTYIKEYELGTLVIDLVDVSANKLVWRGLANGIITGKQDDMEKTINEAVKAILSKYPPKS</sequence>
<evidence type="ECO:0000313" key="2">
    <source>
        <dbReference type="EMBL" id="PRX54974.1"/>
    </source>
</evidence>
<comment type="caution">
    <text evidence="2">The sequence shown here is derived from an EMBL/GenBank/DDBJ whole genome shotgun (WGS) entry which is preliminary data.</text>
</comment>
<dbReference type="OrthoDB" id="5432251at2"/>
<evidence type="ECO:0000259" key="1">
    <source>
        <dbReference type="Pfam" id="PF13590"/>
    </source>
</evidence>
<keyword evidence="3" id="KW-1185">Reference proteome</keyword>
<dbReference type="Proteomes" id="UP000237640">
    <property type="component" value="Unassembled WGS sequence"/>
</dbReference>
<organism evidence="2 3">
    <name type="scientific">Flagellimonas meridianipacifica</name>
    <dbReference type="NCBI Taxonomy" id="1080225"/>
    <lineage>
        <taxon>Bacteria</taxon>
        <taxon>Pseudomonadati</taxon>
        <taxon>Bacteroidota</taxon>
        <taxon>Flavobacteriia</taxon>
        <taxon>Flavobacteriales</taxon>
        <taxon>Flavobacteriaceae</taxon>
        <taxon>Flagellimonas</taxon>
    </lineage>
</organism>
<dbReference type="EMBL" id="PVYX01000002">
    <property type="protein sequence ID" value="PRX54974.1"/>
    <property type="molecule type" value="Genomic_DNA"/>
</dbReference>
<dbReference type="Pfam" id="PF13590">
    <property type="entry name" value="DUF4136"/>
    <property type="match status" value="1"/>
</dbReference>